<dbReference type="InterPro" id="IPR007196">
    <property type="entry name" value="CCR4-Not_Not1_C"/>
</dbReference>
<dbReference type="InterPro" id="IPR055454">
    <property type="entry name" value="CNOT1-like_NOT1_connector"/>
</dbReference>
<accession>A0A9P1BUU4</accession>
<dbReference type="Proteomes" id="UP001152797">
    <property type="component" value="Unassembled WGS sequence"/>
</dbReference>
<reference evidence="4" key="1">
    <citation type="submission" date="2022-10" db="EMBL/GenBank/DDBJ databases">
        <authorList>
            <person name="Chen Y."/>
            <person name="Dougan E. K."/>
            <person name="Chan C."/>
            <person name="Rhodes N."/>
            <person name="Thang M."/>
        </authorList>
    </citation>
    <scope>NUCLEOTIDE SEQUENCE</scope>
</reference>
<evidence type="ECO:0000313" key="7">
    <source>
        <dbReference type="Proteomes" id="UP001152797"/>
    </source>
</evidence>
<organism evidence="4">
    <name type="scientific">Cladocopium goreaui</name>
    <dbReference type="NCBI Taxonomy" id="2562237"/>
    <lineage>
        <taxon>Eukaryota</taxon>
        <taxon>Sar</taxon>
        <taxon>Alveolata</taxon>
        <taxon>Dinophyceae</taxon>
        <taxon>Suessiales</taxon>
        <taxon>Symbiodiniaceae</taxon>
        <taxon>Cladocopium</taxon>
    </lineage>
</organism>
<evidence type="ECO:0000256" key="1">
    <source>
        <dbReference type="SAM" id="MobiDB-lite"/>
    </source>
</evidence>
<dbReference type="Pfam" id="PF04054">
    <property type="entry name" value="Not1"/>
    <property type="match status" value="1"/>
</dbReference>
<dbReference type="Pfam" id="PF25097">
    <property type="entry name" value="ARM_Cnot1"/>
    <property type="match status" value="1"/>
</dbReference>
<dbReference type="GO" id="GO:0000288">
    <property type="term" value="P:nuclear-transcribed mRNA catabolic process, deadenylation-dependent decay"/>
    <property type="evidence" value="ECO:0007669"/>
    <property type="project" value="TreeGrafter"/>
</dbReference>
<dbReference type="EMBL" id="CAMXCT030000518">
    <property type="protein sequence ID" value="CAL4767188.1"/>
    <property type="molecule type" value="Genomic_DNA"/>
</dbReference>
<dbReference type="GO" id="GO:0030015">
    <property type="term" value="C:CCR4-NOT core complex"/>
    <property type="evidence" value="ECO:0007669"/>
    <property type="project" value="InterPro"/>
</dbReference>
<evidence type="ECO:0000313" key="6">
    <source>
        <dbReference type="EMBL" id="CAL4767188.1"/>
    </source>
</evidence>
<dbReference type="Gene3D" id="1.25.40.790">
    <property type="match status" value="1"/>
</dbReference>
<evidence type="ECO:0000313" key="4">
    <source>
        <dbReference type="EMBL" id="CAI3979876.1"/>
    </source>
</evidence>
<feature type="domain" description="CCR4-Not complex component Not1 C-terminal" evidence="2">
    <location>
        <begin position="511"/>
        <end position="554"/>
    </location>
</feature>
<keyword evidence="7" id="KW-1185">Reference proteome</keyword>
<sequence>MATATLPQQAPQSQQERDRNMAENKQQAGQIMQKMQSHIASLQEQPLRLSSLMNINLPLHCTDDTLEAVAALWNIDKDHDLRKTLRGVRRWAMNLQNMPGSEDTFSNMVKQVFKMLSTQFHKPEMMQTPPDCVSVLHVVTEVLLCTLDYLGTTPPFKKLLSDTLVTRLDDMESNGYLQLDVVAGILRYRLVQVAEIDRMMSRWMDGRRPGPGGQTQVNVPAADFVILVLQRCCLEHRTHFGKDFQKCGEIITKQAERRRRLNQQQQQAMSSQELQLLTQADIFVEKLNAQTSQGEEDYMPLANRQPRLMVTAVWQQKETEENKQKAQFDADTVSKQLHEWHSLVQADGQHPPSLDHMGHTQNRQVGGLLQKIIGMLFSPNHSSEETVELFFRYGVEYTVKYAQQKLEEAEQAPGHKGPSDFGFVDSFSYLVVSLLKKPSEALGRFIDWPINLTTQAVGILKCALQAIHKALAATAKAQETRFNQRVWHRILMNILLDTAHCPTPEASRPTDLSQQYNWKILQLISDTFLALNPMRVPAFCFSWLDLISHKQFMTGSPARQ</sequence>
<dbReference type="GO" id="GO:0017148">
    <property type="term" value="P:negative regulation of translation"/>
    <property type="evidence" value="ECO:0007669"/>
    <property type="project" value="InterPro"/>
</dbReference>
<dbReference type="GO" id="GO:0060090">
    <property type="term" value="F:molecular adaptor activity"/>
    <property type="evidence" value="ECO:0007669"/>
    <property type="project" value="TreeGrafter"/>
</dbReference>
<dbReference type="PANTHER" id="PTHR13162:SF8">
    <property type="entry name" value="CCR4-NOT TRANSCRIPTION COMPLEX SUBUNIT 1"/>
    <property type="match status" value="1"/>
</dbReference>
<feature type="compositionally biased region" description="Polar residues" evidence="1">
    <location>
        <begin position="23"/>
        <end position="39"/>
    </location>
</feature>
<dbReference type="AlphaFoldDB" id="A0A9P1BUU4"/>
<dbReference type="OrthoDB" id="7107796at2759"/>
<name>A0A9P1BUU4_9DINO</name>
<dbReference type="GO" id="GO:0000932">
    <property type="term" value="C:P-body"/>
    <property type="evidence" value="ECO:0007669"/>
    <property type="project" value="TreeGrafter"/>
</dbReference>
<feature type="compositionally biased region" description="Polar residues" evidence="1">
    <location>
        <begin position="1"/>
        <end position="14"/>
    </location>
</feature>
<evidence type="ECO:0000259" key="2">
    <source>
        <dbReference type="Pfam" id="PF04054"/>
    </source>
</evidence>
<proteinExistence type="predicted"/>
<gene>
    <name evidence="4" type="ORF">C1SCF055_LOCUS7798</name>
</gene>
<dbReference type="PANTHER" id="PTHR13162">
    <property type="entry name" value="CCR4-NOT TRANSCRIPTION COMPLEX"/>
    <property type="match status" value="1"/>
</dbReference>
<dbReference type="EMBL" id="CAMXCT010000518">
    <property type="protein sequence ID" value="CAI3979876.1"/>
    <property type="molecule type" value="Genomic_DNA"/>
</dbReference>
<dbReference type="EMBL" id="CAMXCT020000518">
    <property type="protein sequence ID" value="CAL1133251.1"/>
    <property type="molecule type" value="Genomic_DNA"/>
</dbReference>
<evidence type="ECO:0000313" key="5">
    <source>
        <dbReference type="EMBL" id="CAL1133251.1"/>
    </source>
</evidence>
<feature type="domain" description="CCR4-NOT transcription complex subunit 1-like NOT1 connector" evidence="3">
    <location>
        <begin position="83"/>
        <end position="267"/>
    </location>
</feature>
<feature type="region of interest" description="Disordered" evidence="1">
    <location>
        <begin position="1"/>
        <end position="39"/>
    </location>
</feature>
<evidence type="ECO:0000259" key="3">
    <source>
        <dbReference type="Pfam" id="PF25097"/>
    </source>
</evidence>
<reference evidence="5" key="2">
    <citation type="submission" date="2024-04" db="EMBL/GenBank/DDBJ databases">
        <authorList>
            <person name="Chen Y."/>
            <person name="Shah S."/>
            <person name="Dougan E. K."/>
            <person name="Thang M."/>
            <person name="Chan C."/>
        </authorList>
    </citation>
    <scope>NUCLEOTIDE SEQUENCE [LARGE SCALE GENOMIC DNA]</scope>
</reference>
<protein>
    <submittedName>
        <fullName evidence="6">CCR4-NOT transcription complex subunit 1 (CCR4-associated factor 1)</fullName>
    </submittedName>
</protein>
<dbReference type="InterPro" id="IPR040398">
    <property type="entry name" value="Not1"/>
</dbReference>
<comment type="caution">
    <text evidence="4">The sequence shown here is derived from an EMBL/GenBank/DDBJ whole genome shotgun (WGS) entry which is preliminary data.</text>
</comment>